<dbReference type="AlphaFoldDB" id="A0A2C9LV50"/>
<dbReference type="InterPro" id="IPR001810">
    <property type="entry name" value="F-box_dom"/>
</dbReference>
<evidence type="ECO:0000313" key="3">
    <source>
        <dbReference type="Proteomes" id="UP000076420"/>
    </source>
</evidence>
<dbReference type="RefSeq" id="XP_013088151.2">
    <property type="nucleotide sequence ID" value="XM_013232697.2"/>
</dbReference>
<dbReference type="PANTHER" id="PTHR34098">
    <property type="entry name" value="F-BOX ONLY PROTEIN 47"/>
    <property type="match status" value="1"/>
</dbReference>
<dbReference type="Proteomes" id="UP000076420">
    <property type="component" value="Unassembled WGS sequence"/>
</dbReference>
<feature type="domain" description="F-box" evidence="1">
    <location>
        <begin position="40"/>
        <end position="96"/>
    </location>
</feature>
<dbReference type="PROSITE" id="PS50181">
    <property type="entry name" value="FBOX"/>
    <property type="match status" value="1"/>
</dbReference>
<dbReference type="RefSeq" id="XP_013088152.2">
    <property type="nucleotide sequence ID" value="XM_013232698.2"/>
</dbReference>
<dbReference type="Pfam" id="PF24467">
    <property type="entry name" value="ARM_FBXO47"/>
    <property type="match status" value="1"/>
</dbReference>
<dbReference type="SUPFAM" id="SSF81383">
    <property type="entry name" value="F-box domain"/>
    <property type="match status" value="1"/>
</dbReference>
<dbReference type="InterPro" id="IPR036047">
    <property type="entry name" value="F-box-like_dom_sf"/>
</dbReference>
<dbReference type="InterPro" id="IPR056622">
    <property type="entry name" value="ARM_FBXO47"/>
</dbReference>
<dbReference type="EnsemblMetazoa" id="BGLB035365-RB">
    <property type="protein sequence ID" value="BGLB035365-PB"/>
    <property type="gene ID" value="BGLB035365"/>
</dbReference>
<evidence type="ECO:0000313" key="2">
    <source>
        <dbReference type="EnsemblMetazoa" id="BGLB035365-PB"/>
    </source>
</evidence>
<dbReference type="STRING" id="6526.A0A2C9LV50"/>
<dbReference type="PANTHER" id="PTHR34098:SF1">
    <property type="entry name" value="F-BOX ONLY PROTEIN 47"/>
    <property type="match status" value="1"/>
</dbReference>
<protein>
    <recommendedName>
        <fullName evidence="1">F-box domain-containing protein</fullName>
    </recommendedName>
</protein>
<dbReference type="InterPro" id="IPR038946">
    <property type="entry name" value="FBXO47"/>
</dbReference>
<dbReference type="VEuPathDB" id="VectorBase:BGLAX_036063"/>
<dbReference type="EnsemblMetazoa" id="BGLB035365-RA">
    <property type="protein sequence ID" value="BGLB035365-PA"/>
    <property type="gene ID" value="BGLB035365"/>
</dbReference>
<sequence length="448" mass="51393">MDIKFYLLSKKPRRSSRSSVKEKNVHTVAKKVESFHSCPLGYFDAIPIELRFSIFQFLTIEDLSILTIVSKAMRNLIEGYRVTRFSGPHCMSYRDLHLRLSLEQQTEMLSKYHKLGLLVKRSTCLYATKDRLKIINEFLTRIACSNSDNCKDPSRCIALLCFGKFLHTVIAGWDDSECQRAFDTICQHMCITKHVKTVVSSKPGSHGHLEGVVRQFFRWIFLDQCTTIPDKAFWISRILKPWPIVFQARLLFIIYSGNFTSGEIQWHEMSETTPVDTEHSSIFFSSISSILQLLHLHSTEWTSDEIISIIDEMTSTPEDWLVENIAGLLLACGECLATKLLASKAINGKYVELASIIASLCLVCVKHNHSINQVMTMMDCIIAVIENPREKLVFLNRILDTFKELVLDTHEFTDSDDANDNEFFFHVSALTEFTRKLAHLAYKHILPH</sequence>
<dbReference type="OrthoDB" id="9858120at2759"/>
<gene>
    <name evidence="2" type="primary">106072338</name>
</gene>
<dbReference type="KEGG" id="bgt:106072338"/>
<dbReference type="VEuPathDB" id="VectorBase:BGLB035365"/>
<reference evidence="2" key="1">
    <citation type="submission" date="2020-05" db="UniProtKB">
        <authorList>
            <consortium name="EnsemblMetazoa"/>
        </authorList>
    </citation>
    <scope>IDENTIFICATION</scope>
    <source>
        <strain evidence="2">BB02</strain>
    </source>
</reference>
<proteinExistence type="predicted"/>
<dbReference type="CDD" id="cd22112">
    <property type="entry name" value="F-box_FBXO47"/>
    <property type="match status" value="1"/>
</dbReference>
<evidence type="ECO:0000259" key="1">
    <source>
        <dbReference type="PROSITE" id="PS50181"/>
    </source>
</evidence>
<accession>A0A2C9LV50</accession>
<organism evidence="2 3">
    <name type="scientific">Biomphalaria glabrata</name>
    <name type="common">Bloodfluke planorb</name>
    <name type="synonym">Freshwater snail</name>
    <dbReference type="NCBI Taxonomy" id="6526"/>
    <lineage>
        <taxon>Eukaryota</taxon>
        <taxon>Metazoa</taxon>
        <taxon>Spiralia</taxon>
        <taxon>Lophotrochozoa</taxon>
        <taxon>Mollusca</taxon>
        <taxon>Gastropoda</taxon>
        <taxon>Heterobranchia</taxon>
        <taxon>Euthyneura</taxon>
        <taxon>Panpulmonata</taxon>
        <taxon>Hygrophila</taxon>
        <taxon>Lymnaeoidea</taxon>
        <taxon>Planorbidae</taxon>
        <taxon>Biomphalaria</taxon>
    </lineage>
</organism>
<name>A0A2C9LV50_BIOGL</name>